<sequence>MAAMPFTDPAAIRRALPADARVTTSAAADGWPLRRFDRPGRGRGAILFQSGRGDMFEKYLEAFADWHDRGWAVSAFDWRGQGGSGRLCADANVGHCDDFSAWVDDLAHVWRDWTAQNPGPHVVIGHSMGGYLVLRALLDGAIRADAAVLVAPMLGLRSPVGAWIGGRVARAMRRLGDPTRAAWKGHERPGAANRQRLLTADATRYADEAWWHDTQPSLRLGPPSWAWLDEAFAATARLRADPRLATLDTPVLMLVADGDRLVDPAAAAGVAARLKHATLRRFGDGAAHELLREADPVRDAALAAIDDFLARHAA</sequence>
<comment type="caution">
    <text evidence="2">The sequence shown here is derived from an EMBL/GenBank/DDBJ whole genome shotgun (WGS) entry which is preliminary data.</text>
</comment>
<dbReference type="Pfam" id="PF12146">
    <property type="entry name" value="Hydrolase_4"/>
    <property type="match status" value="1"/>
</dbReference>
<evidence type="ECO:0000259" key="1">
    <source>
        <dbReference type="Pfam" id="PF12146"/>
    </source>
</evidence>
<gene>
    <name evidence="2" type="ORF">DI544_13255</name>
</gene>
<protein>
    <submittedName>
        <fullName evidence="2">Lysophospholipase</fullName>
    </submittedName>
</protein>
<dbReference type="SUPFAM" id="SSF53474">
    <property type="entry name" value="alpha/beta-Hydrolases"/>
    <property type="match status" value="1"/>
</dbReference>
<dbReference type="InterPro" id="IPR051044">
    <property type="entry name" value="MAG_DAG_Lipase"/>
</dbReference>
<reference evidence="2 3" key="1">
    <citation type="submission" date="2017-08" db="EMBL/GenBank/DDBJ databases">
        <title>Infants hospitalized years apart are colonized by the same room-sourced microbial strains.</title>
        <authorList>
            <person name="Brooks B."/>
            <person name="Olm M.R."/>
            <person name="Firek B.A."/>
            <person name="Baker R."/>
            <person name="Thomas B.C."/>
            <person name="Morowitz M.J."/>
            <person name="Banfield J.F."/>
        </authorList>
    </citation>
    <scope>NUCLEOTIDE SEQUENCE [LARGE SCALE GENOMIC DNA]</scope>
    <source>
        <strain evidence="2">S2_005_001_R1_22</strain>
    </source>
</reference>
<dbReference type="InterPro" id="IPR022742">
    <property type="entry name" value="Hydrolase_4"/>
</dbReference>
<evidence type="ECO:0000313" key="2">
    <source>
        <dbReference type="EMBL" id="PZQ58795.1"/>
    </source>
</evidence>
<dbReference type="PANTHER" id="PTHR11614">
    <property type="entry name" value="PHOSPHOLIPASE-RELATED"/>
    <property type="match status" value="1"/>
</dbReference>
<dbReference type="Gene3D" id="3.40.50.1820">
    <property type="entry name" value="alpha/beta hydrolase"/>
    <property type="match status" value="1"/>
</dbReference>
<organism evidence="2 3">
    <name type="scientific">Sphingomonas taxi</name>
    <dbReference type="NCBI Taxonomy" id="1549858"/>
    <lineage>
        <taxon>Bacteria</taxon>
        <taxon>Pseudomonadati</taxon>
        <taxon>Pseudomonadota</taxon>
        <taxon>Alphaproteobacteria</taxon>
        <taxon>Sphingomonadales</taxon>
        <taxon>Sphingomonadaceae</taxon>
        <taxon>Sphingomonas</taxon>
    </lineage>
</organism>
<proteinExistence type="predicted"/>
<name>A0A2W5P7E1_9SPHN</name>
<accession>A0A2W5P7E1</accession>
<feature type="domain" description="Serine aminopeptidase S33" evidence="1">
    <location>
        <begin position="43"/>
        <end position="295"/>
    </location>
</feature>
<dbReference type="InterPro" id="IPR029058">
    <property type="entry name" value="AB_hydrolase_fold"/>
</dbReference>
<dbReference type="AlphaFoldDB" id="A0A2W5P7E1"/>
<dbReference type="EMBL" id="QFQI01000013">
    <property type="protein sequence ID" value="PZQ58795.1"/>
    <property type="molecule type" value="Genomic_DNA"/>
</dbReference>
<evidence type="ECO:0000313" key="3">
    <source>
        <dbReference type="Proteomes" id="UP000249229"/>
    </source>
</evidence>
<dbReference type="Proteomes" id="UP000249229">
    <property type="component" value="Unassembled WGS sequence"/>
</dbReference>